<reference evidence="2" key="1">
    <citation type="submission" date="2021-05" db="EMBL/GenBank/DDBJ databases">
        <authorList>
            <person name="Alioto T."/>
            <person name="Alioto T."/>
            <person name="Gomez Garrido J."/>
        </authorList>
    </citation>
    <scope>NUCLEOTIDE SEQUENCE</scope>
</reference>
<feature type="compositionally biased region" description="Basic and acidic residues" evidence="1">
    <location>
        <begin position="78"/>
        <end position="90"/>
    </location>
</feature>
<proteinExistence type="predicted"/>
<dbReference type="EMBL" id="HBUE01111608">
    <property type="protein sequence ID" value="CAG6489083.1"/>
    <property type="molecule type" value="Transcribed_RNA"/>
</dbReference>
<feature type="region of interest" description="Disordered" evidence="1">
    <location>
        <begin position="119"/>
        <end position="160"/>
    </location>
</feature>
<feature type="compositionally biased region" description="Basic residues" evidence="1">
    <location>
        <begin position="64"/>
        <end position="77"/>
    </location>
</feature>
<dbReference type="AlphaFoldDB" id="A0A8D8C7M9"/>
<organism evidence="2">
    <name type="scientific">Culex pipiens</name>
    <name type="common">House mosquito</name>
    <dbReference type="NCBI Taxonomy" id="7175"/>
    <lineage>
        <taxon>Eukaryota</taxon>
        <taxon>Metazoa</taxon>
        <taxon>Ecdysozoa</taxon>
        <taxon>Arthropoda</taxon>
        <taxon>Hexapoda</taxon>
        <taxon>Insecta</taxon>
        <taxon>Pterygota</taxon>
        <taxon>Neoptera</taxon>
        <taxon>Endopterygota</taxon>
        <taxon>Diptera</taxon>
        <taxon>Nematocera</taxon>
        <taxon>Culicoidea</taxon>
        <taxon>Culicidae</taxon>
        <taxon>Culicinae</taxon>
        <taxon>Culicini</taxon>
        <taxon>Culex</taxon>
        <taxon>Culex</taxon>
    </lineage>
</organism>
<feature type="region of interest" description="Disordered" evidence="1">
    <location>
        <begin position="1"/>
        <end position="26"/>
    </location>
</feature>
<evidence type="ECO:0000313" key="2">
    <source>
        <dbReference type="EMBL" id="CAG6489083.1"/>
    </source>
</evidence>
<name>A0A8D8C7M9_CULPI</name>
<sequence length="160" mass="16513">MAHHKGFQDIKASSVKDRSAAGSDDGLAERVLASVAAAQPVPGRGAQHPHAADEPPGQGLLRRVCSKGRHQRPHHRDHLGGARRFERGELSARVRRPAVRPAGQVRAEPGQLRVPVQPAEQAVQQGGGAAPGGHRGTCHIKAAGESGGGGGGEAACDEKV</sequence>
<accession>A0A8D8C7M9</accession>
<evidence type="ECO:0000256" key="1">
    <source>
        <dbReference type="SAM" id="MobiDB-lite"/>
    </source>
</evidence>
<protein>
    <submittedName>
        <fullName evidence="2">(northern house mosquito) hypothetical protein</fullName>
    </submittedName>
</protein>
<feature type="region of interest" description="Disordered" evidence="1">
    <location>
        <begin position="38"/>
        <end position="90"/>
    </location>
</feature>
<feature type="compositionally biased region" description="Gly residues" evidence="1">
    <location>
        <begin position="125"/>
        <end position="135"/>
    </location>
</feature>